<evidence type="ECO:0000256" key="1">
    <source>
        <dbReference type="SAM" id="MobiDB-lite"/>
    </source>
</evidence>
<proteinExistence type="predicted"/>
<accession>A0ABM0JAC1</accession>
<evidence type="ECO:0000256" key="2">
    <source>
        <dbReference type="SAM" id="SignalP"/>
    </source>
</evidence>
<dbReference type="GeneID" id="101863857"/>
<organism evidence="3 4">
    <name type="scientific">Aplysia californica</name>
    <name type="common">California sea hare</name>
    <dbReference type="NCBI Taxonomy" id="6500"/>
    <lineage>
        <taxon>Eukaryota</taxon>
        <taxon>Metazoa</taxon>
        <taxon>Spiralia</taxon>
        <taxon>Lophotrochozoa</taxon>
        <taxon>Mollusca</taxon>
        <taxon>Gastropoda</taxon>
        <taxon>Heterobranchia</taxon>
        <taxon>Euthyneura</taxon>
        <taxon>Tectipleura</taxon>
        <taxon>Aplysiida</taxon>
        <taxon>Aplysioidea</taxon>
        <taxon>Aplysiidae</taxon>
        <taxon>Aplysia</taxon>
    </lineage>
</organism>
<feature type="signal peptide" evidence="2">
    <location>
        <begin position="1"/>
        <end position="23"/>
    </location>
</feature>
<feature type="chain" id="PRO_5046371801" evidence="2">
    <location>
        <begin position="24"/>
        <end position="136"/>
    </location>
</feature>
<dbReference type="Proteomes" id="UP000694888">
    <property type="component" value="Unplaced"/>
</dbReference>
<protein>
    <submittedName>
        <fullName evidence="4">Uncharacterized protein LOC101863857</fullName>
    </submittedName>
</protein>
<feature type="compositionally biased region" description="Acidic residues" evidence="1">
    <location>
        <begin position="105"/>
        <end position="119"/>
    </location>
</feature>
<feature type="region of interest" description="Disordered" evidence="1">
    <location>
        <begin position="100"/>
        <end position="136"/>
    </location>
</feature>
<reference evidence="4" key="1">
    <citation type="submission" date="2025-08" db="UniProtKB">
        <authorList>
            <consortium name="RefSeq"/>
        </authorList>
    </citation>
    <scope>IDENTIFICATION</scope>
</reference>
<name>A0ABM0JAC1_APLCA</name>
<sequence length="136" mass="14062">MKLLILSLAVLGLTISNCPLGQGAENCSNKCEKECGGRKQCEYIGGEMGKPIGCDDSCYKKCTYDCECEKVCSAVCETAEDSPSCEIDCPMTGECSHLKAQSNNEESDGSSDSDSDSEGAGEGGDAPAPAPSVILG</sequence>
<keyword evidence="3" id="KW-1185">Reference proteome</keyword>
<gene>
    <name evidence="4" type="primary">LOC101863857</name>
</gene>
<evidence type="ECO:0000313" key="4">
    <source>
        <dbReference type="RefSeq" id="XP_005089089.1"/>
    </source>
</evidence>
<evidence type="ECO:0000313" key="3">
    <source>
        <dbReference type="Proteomes" id="UP000694888"/>
    </source>
</evidence>
<dbReference type="RefSeq" id="XP_005089089.1">
    <property type="nucleotide sequence ID" value="XM_005089032.3"/>
</dbReference>
<keyword evidence="2" id="KW-0732">Signal</keyword>